<accession>A0A1C5K786</accession>
<dbReference type="Proteomes" id="UP000199360">
    <property type="component" value="Unassembled WGS sequence"/>
</dbReference>
<dbReference type="RefSeq" id="WP_091071486.1">
    <property type="nucleotide sequence ID" value="NZ_FMDM01000021.1"/>
</dbReference>
<keyword evidence="4" id="KW-1185">Reference proteome</keyword>
<proteinExistence type="predicted"/>
<feature type="transmembrane region" description="Helical" evidence="2">
    <location>
        <begin position="64"/>
        <end position="83"/>
    </location>
</feature>
<feature type="transmembrane region" description="Helical" evidence="2">
    <location>
        <begin position="35"/>
        <end position="58"/>
    </location>
</feature>
<feature type="region of interest" description="Disordered" evidence="1">
    <location>
        <begin position="1"/>
        <end position="27"/>
    </location>
</feature>
<dbReference type="SUPFAM" id="SSF103473">
    <property type="entry name" value="MFS general substrate transporter"/>
    <property type="match status" value="1"/>
</dbReference>
<organism evidence="3 4">
    <name type="scientific">Micromonospora humi</name>
    <dbReference type="NCBI Taxonomy" id="745366"/>
    <lineage>
        <taxon>Bacteria</taxon>
        <taxon>Bacillati</taxon>
        <taxon>Actinomycetota</taxon>
        <taxon>Actinomycetes</taxon>
        <taxon>Micromonosporales</taxon>
        <taxon>Micromonosporaceae</taxon>
        <taxon>Micromonospora</taxon>
    </lineage>
</organism>
<feature type="compositionally biased region" description="Low complexity" evidence="1">
    <location>
        <begin position="1"/>
        <end position="21"/>
    </location>
</feature>
<evidence type="ECO:0000256" key="1">
    <source>
        <dbReference type="SAM" id="MobiDB-lite"/>
    </source>
</evidence>
<dbReference type="InterPro" id="IPR036259">
    <property type="entry name" value="MFS_trans_sf"/>
</dbReference>
<sequence>MARAIGSAAGPEPAGGARPGAHLLRNATPGREATAGAIGITVLNLGIAAGATLGGAVLDRRPAGALPAVAAVVIAAAALGLVLERARTGRPARGVPA</sequence>
<name>A0A1C5K786_9ACTN</name>
<evidence type="ECO:0000256" key="2">
    <source>
        <dbReference type="SAM" id="Phobius"/>
    </source>
</evidence>
<evidence type="ECO:0000313" key="4">
    <source>
        <dbReference type="Proteomes" id="UP000199360"/>
    </source>
</evidence>
<dbReference type="EMBL" id="FMDM01000021">
    <property type="protein sequence ID" value="SCG78481.1"/>
    <property type="molecule type" value="Genomic_DNA"/>
</dbReference>
<dbReference type="AlphaFoldDB" id="A0A1C5K786"/>
<keyword evidence="2" id="KW-0812">Transmembrane</keyword>
<evidence type="ECO:0008006" key="5">
    <source>
        <dbReference type="Google" id="ProtNLM"/>
    </source>
</evidence>
<gene>
    <name evidence="3" type="ORF">GA0070213_12142</name>
</gene>
<evidence type="ECO:0000313" key="3">
    <source>
        <dbReference type="EMBL" id="SCG78481.1"/>
    </source>
</evidence>
<dbReference type="STRING" id="745366.GA0070213_12142"/>
<reference evidence="4" key="1">
    <citation type="submission" date="2016-06" db="EMBL/GenBank/DDBJ databases">
        <authorList>
            <person name="Varghese N."/>
            <person name="Submissions Spin"/>
        </authorList>
    </citation>
    <scope>NUCLEOTIDE SEQUENCE [LARGE SCALE GENOMIC DNA]</scope>
    <source>
        <strain evidence="4">DSM 45647</strain>
    </source>
</reference>
<keyword evidence="2" id="KW-1133">Transmembrane helix</keyword>
<keyword evidence="2" id="KW-0472">Membrane</keyword>
<protein>
    <recommendedName>
        <fullName evidence="5">Major facilitator superfamily (MFS) profile domain-containing protein</fullName>
    </recommendedName>
</protein>